<evidence type="ECO:0000256" key="1">
    <source>
        <dbReference type="SAM" id="MobiDB-lite"/>
    </source>
</evidence>
<dbReference type="InParanoid" id="A0A0D2WQA0"/>
<protein>
    <recommendedName>
        <fullName evidence="5">Transmembrane protein</fullName>
    </recommendedName>
</protein>
<dbReference type="AlphaFoldDB" id="A0A0D2WQA0"/>
<keyword evidence="2" id="KW-0812">Transmembrane</keyword>
<evidence type="ECO:0000313" key="3">
    <source>
        <dbReference type="EMBL" id="KJE93795.1"/>
    </source>
</evidence>
<keyword evidence="2" id="KW-0472">Membrane</keyword>
<dbReference type="PhylomeDB" id="A0A0D2WQA0"/>
<keyword evidence="2" id="KW-1133">Transmembrane helix</keyword>
<dbReference type="SUPFAM" id="SSF52058">
    <property type="entry name" value="L domain-like"/>
    <property type="match status" value="1"/>
</dbReference>
<sequence length="802" mass="86835">MASSSSRRSSSSPPRSIPSTASTNSFEAAMHRSSDNLMLPDARPLASQPATTAPPIHAPMPLSDYRLGSAAPDFMVPLAAPSTHRASIRNSITNDSRPEARWISLGRRIIELEQDMRNRTPLSKHAFRVLLLVFVALIVTLSVLLKVLVLDRGDSDPCLTTDVLISSQASMDTFLQSGCTVVRNLALVNLSPEGTTPLETSDELHLLMSPDQDRAVDAVPLSRLDYWQSKIANTSFSANRPPIDVAALNYNAPETDARAFMLDAPAWMLLSTALANLHTISGDFSVVNCTIRSLRMTALTSVGGSITIRRNPSLVSLYMPVLQQGAGNLEVAYNPFLLYMYFPQLVQLENMAILAQMSLPKLDFPMLHSISELSITWQPYLHNISFGQLNTADNVKLIMLYTSAFGTESCELHFPSMTYTQSLLVKNVYQLGKLDVTSLAQASYLDFSTIFMGKTRVLVSSDSDENVTQVLVGDEHFTFPSLVTSDLTISFSNVFGCIELNFPSLLTCAHFALASNTFLSTVNMPALVTADELDIRFNPNLVNVSAPILRQVTSAFFLVANWALKRVLFPDLQEATVLVTLSYDLENITLGLTRGSVAIVSNPVLKAISLPRLDAVAMLAILDNLVLESISLPVLTTVGSAGYVANSPPLGLAWIIGHENILDNFPPNRTASDTYEIGAQLVSGLLAMWANPQLTNFSAPLANYAVNVFVQNNPSLCFDMDTLPSLQTLQVSCLHGNRQGCLGAAINNTLSSCNTPPAPSSSISSRMVGSQPIASAPYSAGSASMLGGNSPVRWRRQGLRGV</sequence>
<dbReference type="Proteomes" id="UP000008743">
    <property type="component" value="Unassembled WGS sequence"/>
</dbReference>
<organism evidence="3 4">
    <name type="scientific">Capsaspora owczarzaki (strain ATCC 30864)</name>
    <dbReference type="NCBI Taxonomy" id="595528"/>
    <lineage>
        <taxon>Eukaryota</taxon>
        <taxon>Filasterea</taxon>
        <taxon>Capsaspora</taxon>
    </lineage>
</organism>
<gene>
    <name evidence="3" type="ORF">CAOG_004538</name>
</gene>
<proteinExistence type="predicted"/>
<feature type="transmembrane region" description="Helical" evidence="2">
    <location>
        <begin position="126"/>
        <end position="149"/>
    </location>
</feature>
<dbReference type="EMBL" id="KE346366">
    <property type="protein sequence ID" value="KJE93795.1"/>
    <property type="molecule type" value="Genomic_DNA"/>
</dbReference>
<reference evidence="4" key="1">
    <citation type="submission" date="2011-02" db="EMBL/GenBank/DDBJ databases">
        <title>The Genome Sequence of Capsaspora owczarzaki ATCC 30864.</title>
        <authorList>
            <person name="Russ C."/>
            <person name="Cuomo C."/>
            <person name="Burger G."/>
            <person name="Gray M.W."/>
            <person name="Holland P.W.H."/>
            <person name="King N."/>
            <person name="Lang F.B.F."/>
            <person name="Roger A.J."/>
            <person name="Ruiz-Trillo I."/>
            <person name="Young S.K."/>
            <person name="Zeng Q."/>
            <person name="Gargeya S."/>
            <person name="Alvarado L."/>
            <person name="Berlin A."/>
            <person name="Chapman S.B."/>
            <person name="Chen Z."/>
            <person name="Freedman E."/>
            <person name="Gellesch M."/>
            <person name="Goldberg J."/>
            <person name="Griggs A."/>
            <person name="Gujja S."/>
            <person name="Heilman E."/>
            <person name="Heiman D."/>
            <person name="Howarth C."/>
            <person name="Mehta T."/>
            <person name="Neiman D."/>
            <person name="Pearson M."/>
            <person name="Roberts A."/>
            <person name="Saif S."/>
            <person name="Shea T."/>
            <person name="Shenoy N."/>
            <person name="Sisk P."/>
            <person name="Stolte C."/>
            <person name="Sykes S."/>
            <person name="White J."/>
            <person name="Yandava C."/>
            <person name="Haas B."/>
            <person name="Nusbaum C."/>
            <person name="Birren B."/>
        </authorList>
    </citation>
    <scope>NUCLEOTIDE SEQUENCE</scope>
    <source>
        <strain evidence="4">ATCC 30864</strain>
    </source>
</reference>
<evidence type="ECO:0008006" key="5">
    <source>
        <dbReference type="Google" id="ProtNLM"/>
    </source>
</evidence>
<keyword evidence="4" id="KW-1185">Reference proteome</keyword>
<feature type="compositionally biased region" description="Low complexity" evidence="1">
    <location>
        <begin position="1"/>
        <end position="19"/>
    </location>
</feature>
<evidence type="ECO:0000313" key="4">
    <source>
        <dbReference type="Proteomes" id="UP000008743"/>
    </source>
</evidence>
<accession>A0A0D2WQA0</accession>
<feature type="region of interest" description="Disordered" evidence="1">
    <location>
        <begin position="1"/>
        <end position="32"/>
    </location>
</feature>
<dbReference type="OrthoDB" id="536881at2759"/>
<name>A0A0D2WQA0_CAPO3</name>
<evidence type="ECO:0000256" key="2">
    <source>
        <dbReference type="SAM" id="Phobius"/>
    </source>
</evidence>